<evidence type="ECO:0000313" key="3">
    <source>
        <dbReference type="Proteomes" id="UP000823928"/>
    </source>
</evidence>
<name>A0A9D1EX35_9BACT</name>
<feature type="transmembrane region" description="Helical" evidence="1">
    <location>
        <begin position="6"/>
        <end position="27"/>
    </location>
</feature>
<dbReference type="EMBL" id="DVIU01000036">
    <property type="protein sequence ID" value="HIS35341.1"/>
    <property type="molecule type" value="Genomic_DNA"/>
</dbReference>
<reference evidence="2" key="1">
    <citation type="submission" date="2020-10" db="EMBL/GenBank/DDBJ databases">
        <authorList>
            <person name="Gilroy R."/>
        </authorList>
    </citation>
    <scope>NUCLEOTIDE SEQUENCE</scope>
    <source>
        <strain evidence="2">6276</strain>
    </source>
</reference>
<feature type="transmembrane region" description="Helical" evidence="1">
    <location>
        <begin position="39"/>
        <end position="62"/>
    </location>
</feature>
<keyword evidence="1" id="KW-1133">Transmembrane helix</keyword>
<protein>
    <submittedName>
        <fullName evidence="2">Uncharacterized protein</fullName>
    </submittedName>
</protein>
<gene>
    <name evidence="2" type="ORF">IAC10_01735</name>
</gene>
<proteinExistence type="predicted"/>
<accession>A0A9D1EX35</accession>
<organism evidence="2 3">
    <name type="scientific">Candidatus Scatousia excrementigallinarum</name>
    <dbReference type="NCBI Taxonomy" id="2840935"/>
    <lineage>
        <taxon>Bacteria</taxon>
        <taxon>Candidatus Scatousia</taxon>
    </lineage>
</organism>
<comment type="caution">
    <text evidence="2">The sequence shown here is derived from an EMBL/GenBank/DDBJ whole genome shotgun (WGS) entry which is preliminary data.</text>
</comment>
<evidence type="ECO:0000256" key="1">
    <source>
        <dbReference type="SAM" id="Phobius"/>
    </source>
</evidence>
<evidence type="ECO:0000313" key="2">
    <source>
        <dbReference type="EMBL" id="HIS35341.1"/>
    </source>
</evidence>
<reference evidence="2" key="2">
    <citation type="journal article" date="2021" name="PeerJ">
        <title>Extensive microbial diversity within the chicken gut microbiome revealed by metagenomics and culture.</title>
        <authorList>
            <person name="Gilroy R."/>
            <person name="Ravi A."/>
            <person name="Getino M."/>
            <person name="Pursley I."/>
            <person name="Horton D.L."/>
            <person name="Alikhan N.F."/>
            <person name="Baker D."/>
            <person name="Gharbi K."/>
            <person name="Hall N."/>
            <person name="Watson M."/>
            <person name="Adriaenssens E.M."/>
            <person name="Foster-Nyarko E."/>
            <person name="Jarju S."/>
            <person name="Secka A."/>
            <person name="Antonio M."/>
            <person name="Oren A."/>
            <person name="Chaudhuri R.R."/>
            <person name="La Ragione R."/>
            <person name="Hildebrand F."/>
            <person name="Pallen M.J."/>
        </authorList>
    </citation>
    <scope>NUCLEOTIDE SEQUENCE</scope>
    <source>
        <strain evidence="2">6276</strain>
    </source>
</reference>
<dbReference type="AlphaFoldDB" id="A0A9D1EX35"/>
<keyword evidence="1" id="KW-0812">Transmembrane</keyword>
<sequence>MAIRVLLLLLALIIITNIIIIVCSYIFNVNLYQKHGKAILNGFGILAIFIVAAYVLLGIMGLI</sequence>
<keyword evidence="1" id="KW-0472">Membrane</keyword>
<dbReference type="Proteomes" id="UP000823928">
    <property type="component" value="Unassembled WGS sequence"/>
</dbReference>